<evidence type="ECO:0000256" key="1">
    <source>
        <dbReference type="ARBA" id="ARBA00008478"/>
    </source>
</evidence>
<reference evidence="11" key="1">
    <citation type="submission" date="2015-11" db="EMBL/GenBank/DDBJ databases">
        <authorList>
            <person name="Varghese N."/>
        </authorList>
    </citation>
    <scope>NUCLEOTIDE SEQUENCE [LARGE SCALE GENOMIC DNA]</scope>
</reference>
<dbReference type="HAMAP" id="MF_00476">
    <property type="entry name" value="NikR"/>
    <property type="match status" value="1"/>
</dbReference>
<dbReference type="GO" id="GO:0010045">
    <property type="term" value="P:response to nickel cation"/>
    <property type="evidence" value="ECO:0007669"/>
    <property type="project" value="InterPro"/>
</dbReference>
<sequence length="136" mass="15974">MKKKEYVVRFGVSMENELLEKFDRLIQQRGYTNRSEAIRDMIREKFVEEAIEKDKVCFGIFSFVYDHNKRELEEKLTDIQHEHFDKIISTTHIHIDRDHCLEVVVMKGRASELKKIADLALSIKGVKHGKIVLTAV</sequence>
<evidence type="ECO:0000256" key="2">
    <source>
        <dbReference type="ARBA" id="ARBA00022596"/>
    </source>
</evidence>
<dbReference type="GO" id="GO:0003700">
    <property type="term" value="F:DNA-binding transcription factor activity"/>
    <property type="evidence" value="ECO:0007669"/>
    <property type="project" value="UniProtKB-UniRule"/>
</dbReference>
<comment type="function">
    <text evidence="7">Transcriptional regulator.</text>
</comment>
<dbReference type="RefSeq" id="WP_140945429.1">
    <property type="nucleotide sequence ID" value="NZ_FAOO01000012.1"/>
</dbReference>
<keyword evidence="2 7" id="KW-0533">Nickel</keyword>
<proteinExistence type="inferred from homology"/>
<dbReference type="NCBIfam" id="NF002815">
    <property type="entry name" value="PRK02967.1"/>
    <property type="match status" value="1"/>
</dbReference>
<dbReference type="SUPFAM" id="SSF47598">
    <property type="entry name" value="Ribbon-helix-helix"/>
    <property type="match status" value="1"/>
</dbReference>
<dbReference type="Gene3D" id="3.30.70.1150">
    <property type="entry name" value="ACT-like. Chain A, domain 2"/>
    <property type="match status" value="1"/>
</dbReference>
<keyword evidence="6 7" id="KW-0804">Transcription</keyword>
<dbReference type="STRING" id="1643428.GCA_001442855_01659"/>
<evidence type="ECO:0000259" key="8">
    <source>
        <dbReference type="Pfam" id="PF01402"/>
    </source>
</evidence>
<feature type="domain" description="Transcription factor NikR nickel binding C-terminal" evidence="9">
    <location>
        <begin position="59"/>
        <end position="134"/>
    </location>
</feature>
<keyword evidence="5 7" id="KW-0238">DNA-binding</keyword>
<dbReference type="Gene3D" id="1.10.1220.10">
    <property type="entry name" value="Met repressor-like"/>
    <property type="match status" value="1"/>
</dbReference>
<dbReference type="NCBIfam" id="NF003381">
    <property type="entry name" value="PRK04460.1"/>
    <property type="match status" value="1"/>
</dbReference>
<dbReference type="InterPro" id="IPR027271">
    <property type="entry name" value="Acetolactate_synth/TF_NikR_C"/>
</dbReference>
<accession>A0A0S4NAC7</accession>
<dbReference type="NCBIfam" id="NF002169">
    <property type="entry name" value="PRK01002.1"/>
    <property type="match status" value="1"/>
</dbReference>
<evidence type="ECO:0000313" key="10">
    <source>
        <dbReference type="EMBL" id="CUU07105.1"/>
    </source>
</evidence>
<evidence type="ECO:0000259" key="9">
    <source>
        <dbReference type="Pfam" id="PF08753"/>
    </source>
</evidence>
<feature type="domain" description="Ribbon-helix-helix protein CopG" evidence="8">
    <location>
        <begin position="8"/>
        <end position="45"/>
    </location>
</feature>
<dbReference type="SUPFAM" id="SSF55021">
    <property type="entry name" value="ACT-like"/>
    <property type="match status" value="1"/>
</dbReference>
<dbReference type="InterPro" id="IPR013321">
    <property type="entry name" value="Arc_rbn_hlx_hlx"/>
</dbReference>
<organism evidence="10 11">
    <name type="scientific">Candidatus Thermokryptus mobilis</name>
    <dbReference type="NCBI Taxonomy" id="1643428"/>
    <lineage>
        <taxon>Bacteria</taxon>
        <taxon>Pseudomonadati</taxon>
        <taxon>Candidatus Kryptoniota</taxon>
        <taxon>Candidatus Thermokryptus</taxon>
    </lineage>
</organism>
<dbReference type="EMBL" id="FAOO01000012">
    <property type="protein sequence ID" value="CUU07105.1"/>
    <property type="molecule type" value="Genomic_DNA"/>
</dbReference>
<dbReference type="CDD" id="cd22231">
    <property type="entry name" value="RHH_NikR_HicB-like"/>
    <property type="match status" value="1"/>
</dbReference>
<evidence type="ECO:0000256" key="5">
    <source>
        <dbReference type="ARBA" id="ARBA00023125"/>
    </source>
</evidence>
<feature type="binding site" evidence="7">
    <location>
        <position position="100"/>
    </location>
    <ligand>
        <name>Ni(2+)</name>
        <dbReference type="ChEBI" id="CHEBI:49786"/>
    </ligand>
</feature>
<dbReference type="AlphaFoldDB" id="A0A0S4NAC7"/>
<dbReference type="PANTHER" id="PTHR34719">
    <property type="entry name" value="NICKEL-RESPONSIVE REGULATOR"/>
    <property type="match status" value="1"/>
</dbReference>
<comment type="similarity">
    <text evidence="1 7">Belongs to the transcriptional regulatory CopG/NikR family.</text>
</comment>
<dbReference type="Pfam" id="PF08753">
    <property type="entry name" value="NikR_C"/>
    <property type="match status" value="1"/>
</dbReference>
<feature type="binding site" evidence="7">
    <location>
        <position position="81"/>
    </location>
    <ligand>
        <name>Ni(2+)</name>
        <dbReference type="ChEBI" id="CHEBI:49786"/>
    </ligand>
</feature>
<name>A0A0S4NAC7_9BACT</name>
<dbReference type="InterPro" id="IPR022988">
    <property type="entry name" value="Ni_resp_reg_NikR"/>
</dbReference>
<feature type="binding site" evidence="7">
    <location>
        <position position="92"/>
    </location>
    <ligand>
        <name>Ni(2+)</name>
        <dbReference type="ChEBI" id="CHEBI:49786"/>
    </ligand>
</feature>
<dbReference type="InterPro" id="IPR014864">
    <property type="entry name" value="TF_NikR_Ni-bd_C"/>
</dbReference>
<dbReference type="InterPro" id="IPR050192">
    <property type="entry name" value="CopG/NikR_regulator"/>
</dbReference>
<gene>
    <name evidence="10" type="ORF">JGI1_01695</name>
</gene>
<evidence type="ECO:0000256" key="7">
    <source>
        <dbReference type="HAMAP-Rule" id="MF_00476"/>
    </source>
</evidence>
<dbReference type="InterPro" id="IPR010985">
    <property type="entry name" value="Ribbon_hlx_hlx"/>
</dbReference>
<dbReference type="OrthoDB" id="9806294at2"/>
<feature type="binding site" evidence="7">
    <location>
        <position position="94"/>
    </location>
    <ligand>
        <name>Ni(2+)</name>
        <dbReference type="ChEBI" id="CHEBI:49786"/>
    </ligand>
</feature>
<dbReference type="Pfam" id="PF01402">
    <property type="entry name" value="RHH_1"/>
    <property type="match status" value="1"/>
</dbReference>
<dbReference type="InterPro" id="IPR002145">
    <property type="entry name" value="CopG"/>
</dbReference>
<keyword evidence="4 7" id="KW-0805">Transcription regulation</keyword>
<dbReference type="GO" id="GO:0003677">
    <property type="term" value="F:DNA binding"/>
    <property type="evidence" value="ECO:0007669"/>
    <property type="project" value="UniProtKB-KW"/>
</dbReference>
<evidence type="ECO:0000256" key="3">
    <source>
        <dbReference type="ARBA" id="ARBA00022723"/>
    </source>
</evidence>
<dbReference type="InterPro" id="IPR045865">
    <property type="entry name" value="ACT-like_dom_sf"/>
</dbReference>
<protein>
    <recommendedName>
        <fullName evidence="7">Putative nickel-responsive regulator</fullName>
    </recommendedName>
</protein>
<comment type="cofactor">
    <cofactor evidence="7">
        <name>Ni(2+)</name>
        <dbReference type="ChEBI" id="CHEBI:49786"/>
    </cofactor>
    <text evidence="7">Binds 1 nickel ion per subunit.</text>
</comment>
<keyword evidence="3 7" id="KW-0479">Metal-binding</keyword>
<dbReference type="PANTHER" id="PTHR34719:SF2">
    <property type="entry name" value="NICKEL-RESPONSIVE REGULATOR"/>
    <property type="match status" value="1"/>
</dbReference>
<keyword evidence="11" id="KW-1185">Reference proteome</keyword>
<evidence type="ECO:0000256" key="4">
    <source>
        <dbReference type="ARBA" id="ARBA00023015"/>
    </source>
</evidence>
<dbReference type="NCBIfam" id="NF001884">
    <property type="entry name" value="PRK00630.1"/>
    <property type="match status" value="1"/>
</dbReference>
<dbReference type="Proteomes" id="UP000320623">
    <property type="component" value="Unassembled WGS sequence"/>
</dbReference>
<evidence type="ECO:0000256" key="6">
    <source>
        <dbReference type="ARBA" id="ARBA00023163"/>
    </source>
</evidence>
<evidence type="ECO:0000313" key="11">
    <source>
        <dbReference type="Proteomes" id="UP000320623"/>
    </source>
</evidence>
<dbReference type="GO" id="GO:0016151">
    <property type="term" value="F:nickel cation binding"/>
    <property type="evidence" value="ECO:0007669"/>
    <property type="project" value="UniProtKB-UniRule"/>
</dbReference>